<gene>
    <name evidence="2" type="ORF">Tci_031651</name>
</gene>
<proteinExistence type="predicted"/>
<accession>A0A6L2LD34</accession>
<dbReference type="AlphaFoldDB" id="A0A6L2LD34"/>
<name>A0A6L2LD34_TANCI</name>
<organism evidence="2">
    <name type="scientific">Tanacetum cinerariifolium</name>
    <name type="common">Dalmatian daisy</name>
    <name type="synonym">Chrysanthemum cinerariifolium</name>
    <dbReference type="NCBI Taxonomy" id="118510"/>
    <lineage>
        <taxon>Eukaryota</taxon>
        <taxon>Viridiplantae</taxon>
        <taxon>Streptophyta</taxon>
        <taxon>Embryophyta</taxon>
        <taxon>Tracheophyta</taxon>
        <taxon>Spermatophyta</taxon>
        <taxon>Magnoliopsida</taxon>
        <taxon>eudicotyledons</taxon>
        <taxon>Gunneridae</taxon>
        <taxon>Pentapetalae</taxon>
        <taxon>asterids</taxon>
        <taxon>campanulids</taxon>
        <taxon>Asterales</taxon>
        <taxon>Asteraceae</taxon>
        <taxon>Asteroideae</taxon>
        <taxon>Anthemideae</taxon>
        <taxon>Anthemidinae</taxon>
        <taxon>Tanacetum</taxon>
    </lineage>
</organism>
<evidence type="ECO:0000313" key="2">
    <source>
        <dbReference type="EMBL" id="GEU59673.1"/>
    </source>
</evidence>
<protein>
    <submittedName>
        <fullName evidence="2">Uncharacterized protein</fullName>
    </submittedName>
</protein>
<sequence length="147" mass="16560">MTHKEVEELIARRVAEEMEAREVARNLEALNENEEEQEGENGGNGGNGNGDNGGNRNRGNGNKGNENHVMLVLFLFDFDYVLVDVAFVLMRLSELNQSTRSVRQMVFISVKALWFRSVIIDVLDRLHGNLTRSVDIDVRAQSDDANQ</sequence>
<reference evidence="2" key="1">
    <citation type="journal article" date="2019" name="Sci. Rep.">
        <title>Draft genome of Tanacetum cinerariifolium, the natural source of mosquito coil.</title>
        <authorList>
            <person name="Yamashiro T."/>
            <person name="Shiraishi A."/>
            <person name="Satake H."/>
            <person name="Nakayama K."/>
        </authorList>
    </citation>
    <scope>NUCLEOTIDE SEQUENCE</scope>
</reference>
<comment type="caution">
    <text evidence="2">The sequence shown here is derived from an EMBL/GenBank/DDBJ whole genome shotgun (WGS) entry which is preliminary data.</text>
</comment>
<feature type="region of interest" description="Disordered" evidence="1">
    <location>
        <begin position="25"/>
        <end position="62"/>
    </location>
</feature>
<dbReference type="EMBL" id="BKCJ010004211">
    <property type="protein sequence ID" value="GEU59673.1"/>
    <property type="molecule type" value="Genomic_DNA"/>
</dbReference>
<evidence type="ECO:0000256" key="1">
    <source>
        <dbReference type="SAM" id="MobiDB-lite"/>
    </source>
</evidence>
<feature type="compositionally biased region" description="Gly residues" evidence="1">
    <location>
        <begin position="40"/>
        <end position="53"/>
    </location>
</feature>